<evidence type="ECO:0000313" key="2">
    <source>
        <dbReference type="Proteomes" id="UP000515977"/>
    </source>
</evidence>
<dbReference type="KEGG" id="tbv:H9L17_13565"/>
<evidence type="ECO:0000313" key="1">
    <source>
        <dbReference type="EMBL" id="QNN46187.1"/>
    </source>
</evidence>
<dbReference type="InterPro" id="IPR021519">
    <property type="entry name" value="DUF3182"/>
</dbReference>
<proteinExistence type="predicted"/>
<dbReference type="AlphaFoldDB" id="A0A7G9QS62"/>
<dbReference type="Proteomes" id="UP000515977">
    <property type="component" value="Chromosome"/>
</dbReference>
<organism evidence="1 2">
    <name type="scientific">Thermomonas brevis</name>
    <dbReference type="NCBI Taxonomy" id="215691"/>
    <lineage>
        <taxon>Bacteria</taxon>
        <taxon>Pseudomonadati</taxon>
        <taxon>Pseudomonadota</taxon>
        <taxon>Gammaproteobacteria</taxon>
        <taxon>Lysobacterales</taxon>
        <taxon>Lysobacteraceae</taxon>
        <taxon>Thermomonas</taxon>
    </lineage>
</organism>
<sequence length="378" mass="40112">MIATLLQQAGEADARASALPTEVAAIDCGEAAQRAPHELAALRFAAGRLAALFGAQHVAAVSGLPAAGRYWIPVSTLSRRAAEVLGIADGLQLWGGIVPAPFMATKLVSHSRRSRHAAAPAGWIDIMGLEDCTLPGWSAFGREDILAAGLDLLRGGHVRLKCPYERGGHGQHVVRGEEELAHWLGSTPPQVLDEGVVLERDLMESVTYSVGFSLLPGGHGIAYVGTQRNVAAPTGELVYGGSRLELVRGGLAELEESLEEGKPKAAVRAAIRYDAVIRHTYGVVASRCNYDVIAGVDRVGRRHLGVLEQSWRFGGASMAELLAIERFAAQPDLQRVVAETVETYTGEAAPADAFVYWRGGAGAPCKYARIVEDAPATE</sequence>
<accession>A0A7G9QS62</accession>
<reference evidence="1 2" key="1">
    <citation type="submission" date="2020-08" db="EMBL/GenBank/DDBJ databases">
        <title>Genome sequence of Thermomonas brevis KACC 16975T.</title>
        <authorList>
            <person name="Hyun D.-W."/>
            <person name="Bae J.-W."/>
        </authorList>
    </citation>
    <scope>NUCLEOTIDE SEQUENCE [LARGE SCALE GENOMIC DNA]</scope>
    <source>
        <strain evidence="1 2">KACC 16975</strain>
    </source>
</reference>
<dbReference type="EMBL" id="CP060711">
    <property type="protein sequence ID" value="QNN46187.1"/>
    <property type="molecule type" value="Genomic_DNA"/>
</dbReference>
<gene>
    <name evidence="1" type="ORF">H9L17_13565</name>
</gene>
<name>A0A7G9QS62_9GAMM</name>
<keyword evidence="2" id="KW-1185">Reference proteome</keyword>
<dbReference type="RefSeq" id="WP_187569949.1">
    <property type="nucleotide sequence ID" value="NZ_CP060711.1"/>
</dbReference>
<protein>
    <submittedName>
        <fullName evidence="1">DUF3182 family protein</fullName>
    </submittedName>
</protein>
<dbReference type="Pfam" id="PF11379">
    <property type="entry name" value="DUF3182"/>
    <property type="match status" value="1"/>
</dbReference>